<dbReference type="InterPro" id="IPR013656">
    <property type="entry name" value="PAS_4"/>
</dbReference>
<dbReference type="Pfam" id="PF13426">
    <property type="entry name" value="PAS_9"/>
    <property type="match status" value="1"/>
</dbReference>
<dbReference type="CDD" id="cd01949">
    <property type="entry name" value="GGDEF"/>
    <property type="match status" value="1"/>
</dbReference>
<protein>
    <recommendedName>
        <fullName evidence="9">GGDEF domain-containing protein</fullName>
    </recommendedName>
</protein>
<keyword evidence="8" id="KW-1185">Reference proteome</keyword>
<dbReference type="InterPro" id="IPR013655">
    <property type="entry name" value="PAS_fold_3"/>
</dbReference>
<dbReference type="NCBIfam" id="TIGR00229">
    <property type="entry name" value="sensory_box"/>
    <property type="match status" value="3"/>
</dbReference>
<dbReference type="PROSITE" id="PS50887">
    <property type="entry name" value="GGDEF"/>
    <property type="match status" value="1"/>
</dbReference>
<feature type="domain" description="GGDEF" evidence="6">
    <location>
        <begin position="560"/>
        <end position="699"/>
    </location>
</feature>
<dbReference type="Gene3D" id="3.30.450.20">
    <property type="entry name" value="PAS domain"/>
    <property type="match status" value="4"/>
</dbReference>
<dbReference type="SMART" id="SM00086">
    <property type="entry name" value="PAC"/>
    <property type="match status" value="3"/>
</dbReference>
<dbReference type="InterPro" id="IPR000014">
    <property type="entry name" value="PAS"/>
</dbReference>
<dbReference type="GO" id="GO:0071111">
    <property type="term" value="F:cyclic-guanylate-specific phosphodiesterase activity"/>
    <property type="evidence" value="ECO:0007669"/>
    <property type="project" value="UniProtKB-EC"/>
</dbReference>
<dbReference type="PANTHER" id="PTHR44757:SF2">
    <property type="entry name" value="BIOFILM ARCHITECTURE MAINTENANCE PROTEIN MBAA"/>
    <property type="match status" value="1"/>
</dbReference>
<dbReference type="InterPro" id="IPR035965">
    <property type="entry name" value="PAS-like_dom_sf"/>
</dbReference>
<name>A0A2G8TAY4_9BURK</name>
<evidence type="ECO:0000259" key="4">
    <source>
        <dbReference type="PROSITE" id="PS50113"/>
    </source>
</evidence>
<evidence type="ECO:0000313" key="7">
    <source>
        <dbReference type="EMBL" id="PIL43210.1"/>
    </source>
</evidence>
<dbReference type="InterPro" id="IPR000700">
    <property type="entry name" value="PAS-assoc_C"/>
</dbReference>
<feature type="domain" description="EAL" evidence="5">
    <location>
        <begin position="708"/>
        <end position="954"/>
    </location>
</feature>
<dbReference type="InterPro" id="IPR029787">
    <property type="entry name" value="Nucleotide_cyclase"/>
</dbReference>
<evidence type="ECO:0000256" key="2">
    <source>
        <dbReference type="SAM" id="MobiDB-lite"/>
    </source>
</evidence>
<dbReference type="SUPFAM" id="SSF141868">
    <property type="entry name" value="EAL domain-like"/>
    <property type="match status" value="1"/>
</dbReference>
<feature type="domain" description="PAC" evidence="4">
    <location>
        <begin position="349"/>
        <end position="401"/>
    </location>
</feature>
<feature type="region of interest" description="Disordered" evidence="2">
    <location>
        <begin position="1"/>
        <end position="20"/>
    </location>
</feature>
<dbReference type="Pfam" id="PF08448">
    <property type="entry name" value="PAS_4"/>
    <property type="match status" value="1"/>
</dbReference>
<evidence type="ECO:0008006" key="9">
    <source>
        <dbReference type="Google" id="ProtNLM"/>
    </source>
</evidence>
<dbReference type="FunFam" id="3.30.70.270:FF:000001">
    <property type="entry name" value="Diguanylate cyclase domain protein"/>
    <property type="match status" value="1"/>
</dbReference>
<dbReference type="PANTHER" id="PTHR44757">
    <property type="entry name" value="DIGUANYLATE CYCLASE DGCP"/>
    <property type="match status" value="1"/>
</dbReference>
<dbReference type="SMART" id="SM00267">
    <property type="entry name" value="GGDEF"/>
    <property type="match status" value="1"/>
</dbReference>
<dbReference type="SUPFAM" id="SSF55785">
    <property type="entry name" value="PYP-like sensor domain (PAS domain)"/>
    <property type="match status" value="4"/>
</dbReference>
<dbReference type="SUPFAM" id="SSF55073">
    <property type="entry name" value="Nucleotide cyclase"/>
    <property type="match status" value="1"/>
</dbReference>
<feature type="domain" description="PAS" evidence="3">
    <location>
        <begin position="405"/>
        <end position="449"/>
    </location>
</feature>
<evidence type="ECO:0000259" key="3">
    <source>
        <dbReference type="PROSITE" id="PS50112"/>
    </source>
</evidence>
<comment type="catalytic activity">
    <reaction evidence="1">
        <text>3',3'-c-di-GMP + H2O = 5'-phosphoguanylyl(3'-&gt;5')guanosine + H(+)</text>
        <dbReference type="Rhea" id="RHEA:24902"/>
        <dbReference type="ChEBI" id="CHEBI:15377"/>
        <dbReference type="ChEBI" id="CHEBI:15378"/>
        <dbReference type="ChEBI" id="CHEBI:58754"/>
        <dbReference type="ChEBI" id="CHEBI:58805"/>
        <dbReference type="EC" id="3.1.4.52"/>
    </reaction>
    <physiologicalReaction direction="left-to-right" evidence="1">
        <dbReference type="Rhea" id="RHEA:24903"/>
    </physiologicalReaction>
</comment>
<dbReference type="Proteomes" id="UP000230390">
    <property type="component" value="Unassembled WGS sequence"/>
</dbReference>
<dbReference type="EMBL" id="PDOC01000016">
    <property type="protein sequence ID" value="PIL43210.1"/>
    <property type="molecule type" value="Genomic_DNA"/>
</dbReference>
<dbReference type="Gene3D" id="3.20.20.450">
    <property type="entry name" value="EAL domain"/>
    <property type="match status" value="1"/>
</dbReference>
<dbReference type="CDD" id="cd01948">
    <property type="entry name" value="EAL"/>
    <property type="match status" value="1"/>
</dbReference>
<dbReference type="PROSITE" id="PS50112">
    <property type="entry name" value="PAS"/>
    <property type="match status" value="3"/>
</dbReference>
<dbReference type="FunFam" id="3.20.20.450:FF:000001">
    <property type="entry name" value="Cyclic di-GMP phosphodiesterase yahA"/>
    <property type="match status" value="1"/>
</dbReference>
<dbReference type="InterPro" id="IPR043128">
    <property type="entry name" value="Rev_trsase/Diguanyl_cyclase"/>
</dbReference>
<dbReference type="OrthoDB" id="9813903at2"/>
<feature type="compositionally biased region" description="Polar residues" evidence="2">
    <location>
        <begin position="1"/>
        <end position="10"/>
    </location>
</feature>
<evidence type="ECO:0000259" key="6">
    <source>
        <dbReference type="PROSITE" id="PS50887"/>
    </source>
</evidence>
<dbReference type="InterPro" id="IPR001610">
    <property type="entry name" value="PAC"/>
</dbReference>
<dbReference type="PROSITE" id="PS50113">
    <property type="entry name" value="PAC"/>
    <property type="match status" value="3"/>
</dbReference>
<dbReference type="Pfam" id="PF00563">
    <property type="entry name" value="EAL"/>
    <property type="match status" value="1"/>
</dbReference>
<dbReference type="GO" id="GO:0071732">
    <property type="term" value="P:cellular response to nitric oxide"/>
    <property type="evidence" value="ECO:0007669"/>
    <property type="project" value="UniProtKB-ARBA"/>
</dbReference>
<dbReference type="Gene3D" id="2.10.70.100">
    <property type="match status" value="1"/>
</dbReference>
<evidence type="ECO:0000313" key="8">
    <source>
        <dbReference type="Proteomes" id="UP000230390"/>
    </source>
</evidence>
<sequence>MANRLTNGPSKNDRRMERTTMPTTKQVLIERQLSEVQNVAHVGIWEYLCASGKLIWSDETYRIAGIDRQYVDASIDAYIAAVHPDDRGKVLAMLEQARRGSIQPMLEHRVVWPNGEVRELIMRGYPFVDQDGQPAMAGTLADLTGVKRSKAALRALSRKLVTTLESMTDAFYMLDNDWRFTYLNSEAERLLQQRRDELLGKVLWKAFPDLIGTRFETQYRQAMAQHRPAAFEELYVPFHAWKELRIFPSREGLAVYFTDISERKSLQEIERQNAERFRLVANTTTDIIWDWDLAQDRVWWNEGMRNAFGYTPDQIDEGIAIWARRIHPDERAGVLSGLLKARDEGGHDWHADYRFMRRDGAYVDVRDRCIFIRAADGSAQRAIGAMLDVTAQKRAEAERADAEARNRVQASLLDKALDAISATDINGRITYWNKGAQRLYGWTSDEVIGAIKADLIVADRAPFERAFGKMLQQGEWTGELLKRRKDGSTVCVEAHLTLMRDDDGGPHSMLCIDTDITQRKRAEREIEDLAFFDLLTALPNRRLLLDRMRHAVATCRRTGRTGAVLFLDLDNFKSLNDTLGHDKGDLLLQQVALRLRSRVPRASDTVARHGGDEFVIVLEDLSDQPAEAAAQAERIAEKILAVFDTPFHLDGHQHPTTSSIGVALFTRHSADVDELLKRADLAMYQAKSAGRSTIRFYDPQMQIVISARVQLEADLRHGLKQHEFDLVYQSQTDGAGHTTGAEALIRWRHPRRRLVMPAMFIPLAEETGLILPLGQWVLETACRQLVAWARSAVTAHLTMAVNVSAHQFRQPDFVQMVQSVVSRTGADPAKLKLELTESLLVADVERTIDKMNALRAMGISLALDDFGTGYSSLSYLKRLPLDQLKIDKSFVRDVLTDPSDAAIARTILLLGHTLGLDVIAEGVETESQRDFLAQNGCLAYQGFLFSQPVPAEQF</sequence>
<dbReference type="NCBIfam" id="TIGR00254">
    <property type="entry name" value="GGDEF"/>
    <property type="match status" value="1"/>
</dbReference>
<dbReference type="InterPro" id="IPR035919">
    <property type="entry name" value="EAL_sf"/>
</dbReference>
<dbReference type="InterPro" id="IPR052155">
    <property type="entry name" value="Biofilm_reg_signaling"/>
</dbReference>
<proteinExistence type="predicted"/>
<dbReference type="SMART" id="SM00091">
    <property type="entry name" value="PAS"/>
    <property type="match status" value="4"/>
</dbReference>
<dbReference type="CDD" id="cd00130">
    <property type="entry name" value="PAS"/>
    <property type="match status" value="4"/>
</dbReference>
<feature type="domain" description="PAC" evidence="4">
    <location>
        <begin position="104"/>
        <end position="155"/>
    </location>
</feature>
<feature type="domain" description="PAS" evidence="3">
    <location>
        <begin position="273"/>
        <end position="345"/>
    </location>
</feature>
<dbReference type="SMART" id="SM00052">
    <property type="entry name" value="EAL"/>
    <property type="match status" value="1"/>
</dbReference>
<feature type="domain" description="PAC" evidence="4">
    <location>
        <begin position="476"/>
        <end position="528"/>
    </location>
</feature>
<dbReference type="InterPro" id="IPR000160">
    <property type="entry name" value="GGDEF_dom"/>
</dbReference>
<evidence type="ECO:0000259" key="5">
    <source>
        <dbReference type="PROSITE" id="PS50883"/>
    </source>
</evidence>
<dbReference type="PROSITE" id="PS50883">
    <property type="entry name" value="EAL"/>
    <property type="match status" value="1"/>
</dbReference>
<reference evidence="7 8" key="1">
    <citation type="submission" date="2017-10" db="EMBL/GenBank/DDBJ databases">
        <title>Massilia psychrophilum sp. nov., a novel purple-pigmented bacterium isolated from Tianshan glacier, Xinjiang Municipality, China.</title>
        <authorList>
            <person name="Wang H."/>
        </authorList>
    </citation>
    <scope>NUCLEOTIDE SEQUENCE [LARGE SCALE GENOMIC DNA]</scope>
    <source>
        <strain evidence="7 8">JCM 30074</strain>
    </source>
</reference>
<dbReference type="Pfam" id="PF08447">
    <property type="entry name" value="PAS_3"/>
    <property type="match status" value="2"/>
</dbReference>
<dbReference type="AlphaFoldDB" id="A0A2G8TAY4"/>
<comment type="caution">
    <text evidence="7">The sequence shown here is derived from an EMBL/GenBank/DDBJ whole genome shotgun (WGS) entry which is preliminary data.</text>
</comment>
<feature type="domain" description="PAS" evidence="3">
    <location>
        <begin position="156"/>
        <end position="201"/>
    </location>
</feature>
<gene>
    <name evidence="7" type="ORF">CR105_20680</name>
</gene>
<dbReference type="InterPro" id="IPR001633">
    <property type="entry name" value="EAL_dom"/>
</dbReference>
<dbReference type="Gene3D" id="3.30.70.270">
    <property type="match status" value="1"/>
</dbReference>
<dbReference type="Pfam" id="PF00990">
    <property type="entry name" value="GGDEF"/>
    <property type="match status" value="1"/>
</dbReference>
<evidence type="ECO:0000256" key="1">
    <source>
        <dbReference type="ARBA" id="ARBA00051114"/>
    </source>
</evidence>
<accession>A0A2G8TAY4</accession>
<organism evidence="7 8">
    <name type="scientific">Massilia eurypsychrophila</name>
    <dbReference type="NCBI Taxonomy" id="1485217"/>
    <lineage>
        <taxon>Bacteria</taxon>
        <taxon>Pseudomonadati</taxon>
        <taxon>Pseudomonadota</taxon>
        <taxon>Betaproteobacteria</taxon>
        <taxon>Burkholderiales</taxon>
        <taxon>Oxalobacteraceae</taxon>
        <taxon>Telluria group</taxon>
        <taxon>Massilia</taxon>
    </lineage>
</organism>